<dbReference type="SUPFAM" id="SSF51445">
    <property type="entry name" value="(Trans)glycosidases"/>
    <property type="match status" value="1"/>
</dbReference>
<evidence type="ECO:0000256" key="7">
    <source>
        <dbReference type="ARBA" id="ARBA00023277"/>
    </source>
</evidence>
<evidence type="ECO:0000256" key="6">
    <source>
        <dbReference type="ARBA" id="ARBA00022679"/>
    </source>
</evidence>
<dbReference type="AlphaFoldDB" id="A0A2A7BDV3"/>
<evidence type="ECO:0000313" key="11">
    <source>
        <dbReference type="EMBL" id="PDX89472.1"/>
    </source>
</evidence>
<evidence type="ECO:0000256" key="9">
    <source>
        <dbReference type="ARBA" id="ARBA00031501"/>
    </source>
</evidence>
<dbReference type="EC" id="2.4.1.25" evidence="3 10"/>
<evidence type="ECO:0000313" key="12">
    <source>
        <dbReference type="Proteomes" id="UP000220438"/>
    </source>
</evidence>
<keyword evidence="5 10" id="KW-0328">Glycosyltransferase</keyword>
<keyword evidence="7 10" id="KW-0119">Carbohydrate metabolism</keyword>
<reference evidence="11 12" key="1">
    <citation type="journal article" date="2017" name="Front. Microbiol.">
        <title>New Insights into the Diversity of the Genus Faecalibacterium.</title>
        <authorList>
            <person name="Benevides L."/>
            <person name="Burman S."/>
            <person name="Martin R."/>
            <person name="Robert V."/>
            <person name="Thomas M."/>
            <person name="Miquel S."/>
            <person name="Chain F."/>
            <person name="Sokol H."/>
            <person name="Bermudez-Humaran L.G."/>
            <person name="Morrison M."/>
            <person name="Langella P."/>
            <person name="Azevedo V.A."/>
            <person name="Chatel J.M."/>
            <person name="Soares S."/>
        </authorList>
    </citation>
    <scope>NUCLEOTIDE SEQUENCE [LARGE SCALE GENOMIC DNA]</scope>
    <source>
        <strain evidence="11 12">AHMP21</strain>
    </source>
</reference>
<accession>A0A2A7BDV3</accession>
<evidence type="ECO:0000256" key="1">
    <source>
        <dbReference type="ARBA" id="ARBA00000439"/>
    </source>
</evidence>
<dbReference type="GO" id="GO:0005975">
    <property type="term" value="P:carbohydrate metabolic process"/>
    <property type="evidence" value="ECO:0007669"/>
    <property type="project" value="InterPro"/>
</dbReference>
<name>A0A2A7BDV3_9FIRM</name>
<dbReference type="Gene3D" id="3.20.20.80">
    <property type="entry name" value="Glycosidases"/>
    <property type="match status" value="1"/>
</dbReference>
<evidence type="ECO:0000256" key="8">
    <source>
        <dbReference type="ARBA" id="ARBA00031423"/>
    </source>
</evidence>
<comment type="catalytic activity">
    <reaction evidence="1 10">
        <text>Transfers a segment of a (1-&gt;4)-alpha-D-glucan to a new position in an acceptor, which may be glucose or a (1-&gt;4)-alpha-D-glucan.</text>
        <dbReference type="EC" id="2.4.1.25"/>
    </reaction>
</comment>
<proteinExistence type="inferred from homology"/>
<gene>
    <name evidence="11" type="primary">malQ</name>
    <name evidence="11" type="ORF">CHR61_07725</name>
</gene>
<evidence type="ECO:0000256" key="5">
    <source>
        <dbReference type="ARBA" id="ARBA00022676"/>
    </source>
</evidence>
<evidence type="ECO:0000256" key="4">
    <source>
        <dbReference type="ARBA" id="ARBA00020295"/>
    </source>
</evidence>
<evidence type="ECO:0000256" key="2">
    <source>
        <dbReference type="ARBA" id="ARBA00005684"/>
    </source>
</evidence>
<comment type="similarity">
    <text evidence="2 10">Belongs to the disproportionating enzyme family.</text>
</comment>
<dbReference type="NCBIfam" id="NF011080">
    <property type="entry name" value="PRK14508.1-3"/>
    <property type="match status" value="1"/>
</dbReference>
<dbReference type="NCBIfam" id="TIGR00217">
    <property type="entry name" value="malQ"/>
    <property type="match status" value="1"/>
</dbReference>
<comment type="caution">
    <text evidence="11">The sequence shown here is derived from an EMBL/GenBank/DDBJ whole genome shotgun (WGS) entry which is preliminary data.</text>
</comment>
<keyword evidence="6 10" id="KW-0808">Transferase</keyword>
<dbReference type="EMBL" id="NOUW01000020">
    <property type="protein sequence ID" value="PDX89472.1"/>
    <property type="molecule type" value="Genomic_DNA"/>
</dbReference>
<sequence>MNRYAGVLMSVTSLPSPYGIGCFDGAAYAFVDWLAKAGQRYWQILPLGATAYGLPDNSPYQAYSAFAGSPYLISLETLIGEGVLTREECDAVDFGSDPAKIDFDKLHENRLALLHKAYERSNIAQDGGFHAFCADNAWWLDDYALFMALKTFFREAPFQSWPKDIRMHWDFAVDYYNRELYFDVEFHKYLQYKFAQQWSQLKAYANARHIRIVGDIPIYVSPDGADVWAHPDLFQLNSENQPTAIAGCPPDAFAADGQVWGNPLYRWERHRETGYAWWMSRMWYSFKLYDIVRIDHFRGFDEYFSIPADAANARAGHWEKGPGMELFDTMHWQLGEVNVIAEDLGLLTDSVRALVRASGCPNMKVLQFAIDPEDTTASNDYWPHNYNTHCVVYTGTHDNPTLAGWYAGMDEASRRQVRDYLGDAFTPDAQMYKVLIRLALRSVAKDCIIPIQDYLGLGNEARMNQPGTVGFNWRWRLAPGQVTDALADELMALTKRTGRVNWDILNG</sequence>
<dbReference type="PANTHER" id="PTHR32438">
    <property type="entry name" value="4-ALPHA-GLUCANOTRANSFERASE DPE1, CHLOROPLASTIC/AMYLOPLASTIC"/>
    <property type="match status" value="1"/>
</dbReference>
<dbReference type="InterPro" id="IPR003385">
    <property type="entry name" value="Glyco_hydro_77"/>
</dbReference>
<dbReference type="Pfam" id="PF02446">
    <property type="entry name" value="Glyco_hydro_77"/>
    <property type="match status" value="1"/>
</dbReference>
<dbReference type="PANTHER" id="PTHR32438:SF5">
    <property type="entry name" value="4-ALPHA-GLUCANOTRANSFERASE DPE1, CHLOROPLASTIC_AMYLOPLASTIC"/>
    <property type="match status" value="1"/>
</dbReference>
<dbReference type="GO" id="GO:0004134">
    <property type="term" value="F:4-alpha-glucanotransferase activity"/>
    <property type="evidence" value="ECO:0007669"/>
    <property type="project" value="UniProtKB-EC"/>
</dbReference>
<protein>
    <recommendedName>
        <fullName evidence="4 10">4-alpha-glucanotransferase</fullName>
        <ecNumber evidence="3 10">2.4.1.25</ecNumber>
    </recommendedName>
    <alternativeName>
        <fullName evidence="8 10">Amylomaltase</fullName>
    </alternativeName>
    <alternativeName>
        <fullName evidence="9 10">Disproportionating enzyme</fullName>
    </alternativeName>
</protein>
<evidence type="ECO:0000256" key="3">
    <source>
        <dbReference type="ARBA" id="ARBA00012560"/>
    </source>
</evidence>
<organism evidence="11 12">
    <name type="scientific">Faecalibacterium prausnitzii</name>
    <dbReference type="NCBI Taxonomy" id="853"/>
    <lineage>
        <taxon>Bacteria</taxon>
        <taxon>Bacillati</taxon>
        <taxon>Bacillota</taxon>
        <taxon>Clostridia</taxon>
        <taxon>Eubacteriales</taxon>
        <taxon>Oscillospiraceae</taxon>
        <taxon>Faecalibacterium</taxon>
    </lineage>
</organism>
<dbReference type="Proteomes" id="UP000220438">
    <property type="component" value="Unassembled WGS sequence"/>
</dbReference>
<dbReference type="RefSeq" id="WP_097770926.1">
    <property type="nucleotide sequence ID" value="NZ_CP065382.1"/>
</dbReference>
<evidence type="ECO:0000256" key="10">
    <source>
        <dbReference type="RuleBase" id="RU361207"/>
    </source>
</evidence>
<dbReference type="InterPro" id="IPR017853">
    <property type="entry name" value="GH"/>
</dbReference>